<accession>A0A562JKU7</accession>
<keyword evidence="1" id="KW-0812">Transmembrane</keyword>
<evidence type="ECO:0000256" key="1">
    <source>
        <dbReference type="SAM" id="Phobius"/>
    </source>
</evidence>
<keyword evidence="1" id="KW-1133">Transmembrane helix</keyword>
<keyword evidence="1" id="KW-0472">Membrane</keyword>
<sequence length="171" mass="18962">MSVYKSNYCPHCNEMIETKFKKNTIKTNSNKNFGNPLRECPYCKKSYLDDSVQEPALLSPSNLLLKGLSSAFSTIASSVLLSILLGSYVARIMSGNMNMEVDDAAAIKFIAPLAIVITAAAFKVIKPMNLKSEVSESLERLNDQEYLKTLVRLNKDIVQPGSAYDKIKSKK</sequence>
<dbReference type="Proteomes" id="UP000315343">
    <property type="component" value="Unassembled WGS sequence"/>
</dbReference>
<name>A0A562JKU7_9FIRM</name>
<feature type="transmembrane region" description="Helical" evidence="1">
    <location>
        <begin position="105"/>
        <end position="125"/>
    </location>
</feature>
<keyword evidence="3" id="KW-1185">Reference proteome</keyword>
<dbReference type="EMBL" id="VLKH01000001">
    <property type="protein sequence ID" value="TWH83495.1"/>
    <property type="molecule type" value="Genomic_DNA"/>
</dbReference>
<organism evidence="2 3">
    <name type="scientific">Sedimentibacter saalensis</name>
    <dbReference type="NCBI Taxonomy" id="130788"/>
    <lineage>
        <taxon>Bacteria</taxon>
        <taxon>Bacillati</taxon>
        <taxon>Bacillota</taxon>
        <taxon>Tissierellia</taxon>
        <taxon>Sedimentibacter</taxon>
    </lineage>
</organism>
<reference evidence="2 3" key="1">
    <citation type="submission" date="2019-07" db="EMBL/GenBank/DDBJ databases">
        <title>Genomic Encyclopedia of Type Strains, Phase I: the one thousand microbial genomes (KMG-I) project.</title>
        <authorList>
            <person name="Kyrpides N."/>
        </authorList>
    </citation>
    <scope>NUCLEOTIDE SEQUENCE [LARGE SCALE GENOMIC DNA]</scope>
    <source>
        <strain evidence="2 3">DSM 13558</strain>
    </source>
</reference>
<gene>
    <name evidence="2" type="ORF">LY60_00102</name>
</gene>
<evidence type="ECO:0000313" key="2">
    <source>
        <dbReference type="EMBL" id="TWH83495.1"/>
    </source>
</evidence>
<feature type="transmembrane region" description="Helical" evidence="1">
    <location>
        <begin position="63"/>
        <end position="85"/>
    </location>
</feature>
<comment type="caution">
    <text evidence="2">The sequence shown here is derived from an EMBL/GenBank/DDBJ whole genome shotgun (WGS) entry which is preliminary data.</text>
</comment>
<dbReference type="AlphaFoldDB" id="A0A562JKU7"/>
<proteinExistence type="predicted"/>
<evidence type="ECO:0000313" key="3">
    <source>
        <dbReference type="Proteomes" id="UP000315343"/>
    </source>
</evidence>
<protein>
    <submittedName>
        <fullName evidence="2">Uncharacterized protein</fullName>
    </submittedName>
</protein>
<dbReference type="RefSeq" id="WP_145078491.1">
    <property type="nucleotide sequence ID" value="NZ_VLKH01000001.1"/>
</dbReference>